<keyword evidence="3" id="KW-1185">Reference proteome</keyword>
<accession>A0AA38RX35</accession>
<feature type="compositionally biased region" description="Acidic residues" evidence="1">
    <location>
        <begin position="1"/>
        <end position="10"/>
    </location>
</feature>
<feature type="compositionally biased region" description="Low complexity" evidence="1">
    <location>
        <begin position="17"/>
        <end position="26"/>
    </location>
</feature>
<evidence type="ECO:0000313" key="3">
    <source>
        <dbReference type="Proteomes" id="UP001174694"/>
    </source>
</evidence>
<sequence length="335" mass="36134">MSNLEMDDDLPPPYSPPSAAANTTSFSPDLYTAHLASHLSTLPSRIRATQEQHTSQQARSDLDLITLLVPHVEAFLSDLAAATSPTSSSSSSARPAAELTLVPERAVPRAWALAGARERQREGEVVQLVRVAPPPAGKGDDRVGGDEKTAESSRTATRGGSASGQEPSSLRERIGADFDEWGRWDDDAGSGSGSGDTGPESWWWWRDEAMARRLAAYLQPRRPEPTPRLERRQVQAAVEKAREERKSSSKGWGMGWGRKKSVASASDSGGGSPARTITPLPSKAEEAATRGGGTADDGVTMTVRAEEVSFRRENEFGVWESMSGWGLVVTVRIRR</sequence>
<reference evidence="2" key="1">
    <citation type="submission" date="2022-07" db="EMBL/GenBank/DDBJ databases">
        <title>Fungi with potential for degradation of polypropylene.</title>
        <authorList>
            <person name="Gostincar C."/>
        </authorList>
    </citation>
    <scope>NUCLEOTIDE SEQUENCE</scope>
    <source>
        <strain evidence="2">EXF-13308</strain>
    </source>
</reference>
<evidence type="ECO:0000313" key="2">
    <source>
        <dbReference type="EMBL" id="KAJ9149998.1"/>
    </source>
</evidence>
<gene>
    <name evidence="2" type="ORF">NKR23_g4189</name>
</gene>
<evidence type="ECO:0000256" key="1">
    <source>
        <dbReference type="SAM" id="MobiDB-lite"/>
    </source>
</evidence>
<feature type="region of interest" description="Disordered" evidence="1">
    <location>
        <begin position="1"/>
        <end position="26"/>
    </location>
</feature>
<feature type="compositionally biased region" description="Polar residues" evidence="1">
    <location>
        <begin position="152"/>
        <end position="168"/>
    </location>
</feature>
<comment type="caution">
    <text evidence="2">The sequence shown here is derived from an EMBL/GenBank/DDBJ whole genome shotgun (WGS) entry which is preliminary data.</text>
</comment>
<feature type="region of interest" description="Disordered" evidence="1">
    <location>
        <begin position="223"/>
        <end position="300"/>
    </location>
</feature>
<feature type="compositionally biased region" description="Basic and acidic residues" evidence="1">
    <location>
        <begin position="223"/>
        <end position="247"/>
    </location>
</feature>
<name>A0AA38RX35_9PEZI</name>
<dbReference type="EMBL" id="JANBVO010000009">
    <property type="protein sequence ID" value="KAJ9149998.1"/>
    <property type="molecule type" value="Genomic_DNA"/>
</dbReference>
<feature type="compositionally biased region" description="Basic and acidic residues" evidence="1">
    <location>
        <begin position="138"/>
        <end position="151"/>
    </location>
</feature>
<dbReference type="AlphaFoldDB" id="A0AA38RX35"/>
<feature type="compositionally biased region" description="Basic and acidic residues" evidence="1">
    <location>
        <begin position="169"/>
        <end position="186"/>
    </location>
</feature>
<dbReference type="Proteomes" id="UP001174694">
    <property type="component" value="Unassembled WGS sequence"/>
</dbReference>
<feature type="region of interest" description="Disordered" evidence="1">
    <location>
        <begin position="129"/>
        <end position="201"/>
    </location>
</feature>
<organism evidence="2 3">
    <name type="scientific">Pleurostoma richardsiae</name>
    <dbReference type="NCBI Taxonomy" id="41990"/>
    <lineage>
        <taxon>Eukaryota</taxon>
        <taxon>Fungi</taxon>
        <taxon>Dikarya</taxon>
        <taxon>Ascomycota</taxon>
        <taxon>Pezizomycotina</taxon>
        <taxon>Sordariomycetes</taxon>
        <taxon>Sordariomycetidae</taxon>
        <taxon>Calosphaeriales</taxon>
        <taxon>Pleurostomataceae</taxon>
        <taxon>Pleurostoma</taxon>
    </lineage>
</organism>
<protein>
    <submittedName>
        <fullName evidence="2">Uncharacterized protein</fullName>
    </submittedName>
</protein>
<proteinExistence type="predicted"/>